<accession>A0AAW2FIE1</accession>
<sequence>MLMFLKCIIKRIFEAAFCNSYVSVLYIWDPCLREGGGHVRTRYRKGDTKAKGTCKCFDIECLPRFNWGNSSAKEIDTSERMVRSGRGKKFHPRYSIKRKKSFRNRITRPRTVVNVFPRPIAIFLGQGANWLNRTHCFLSSGSHIRHTKSLEKA</sequence>
<evidence type="ECO:0000313" key="1">
    <source>
        <dbReference type="EMBL" id="KAL0114536.1"/>
    </source>
</evidence>
<keyword evidence="2" id="KW-1185">Reference proteome</keyword>
<dbReference type="Proteomes" id="UP001430953">
    <property type="component" value="Unassembled WGS sequence"/>
</dbReference>
<proteinExistence type="predicted"/>
<dbReference type="EMBL" id="JADYXP020000011">
    <property type="protein sequence ID" value="KAL0114536.1"/>
    <property type="molecule type" value="Genomic_DNA"/>
</dbReference>
<organism evidence="1 2">
    <name type="scientific">Cardiocondyla obscurior</name>
    <dbReference type="NCBI Taxonomy" id="286306"/>
    <lineage>
        <taxon>Eukaryota</taxon>
        <taxon>Metazoa</taxon>
        <taxon>Ecdysozoa</taxon>
        <taxon>Arthropoda</taxon>
        <taxon>Hexapoda</taxon>
        <taxon>Insecta</taxon>
        <taxon>Pterygota</taxon>
        <taxon>Neoptera</taxon>
        <taxon>Endopterygota</taxon>
        <taxon>Hymenoptera</taxon>
        <taxon>Apocrita</taxon>
        <taxon>Aculeata</taxon>
        <taxon>Formicoidea</taxon>
        <taxon>Formicidae</taxon>
        <taxon>Myrmicinae</taxon>
        <taxon>Cardiocondyla</taxon>
    </lineage>
</organism>
<comment type="caution">
    <text evidence="1">The sequence shown here is derived from an EMBL/GenBank/DDBJ whole genome shotgun (WGS) entry which is preliminary data.</text>
</comment>
<protein>
    <submittedName>
        <fullName evidence="1">Uncharacterized protein</fullName>
    </submittedName>
</protein>
<gene>
    <name evidence="1" type="ORF">PUN28_011673</name>
</gene>
<name>A0AAW2FIE1_9HYME</name>
<evidence type="ECO:0000313" key="2">
    <source>
        <dbReference type="Proteomes" id="UP001430953"/>
    </source>
</evidence>
<reference evidence="1 2" key="1">
    <citation type="submission" date="2023-03" db="EMBL/GenBank/DDBJ databases">
        <title>High recombination rates correlate with genetic variation in Cardiocondyla obscurior ants.</title>
        <authorList>
            <person name="Errbii M."/>
        </authorList>
    </citation>
    <scope>NUCLEOTIDE SEQUENCE [LARGE SCALE GENOMIC DNA]</scope>
    <source>
        <strain evidence="1">Alpha-2009</strain>
        <tissue evidence="1">Whole body</tissue>
    </source>
</reference>
<dbReference type="AlphaFoldDB" id="A0AAW2FIE1"/>